<accession>A0ABV7GEQ8</accession>
<comment type="caution">
    <text evidence="1">The sequence shown here is derived from an EMBL/GenBank/DDBJ whole genome shotgun (WGS) entry which is preliminary data.</text>
</comment>
<evidence type="ECO:0000313" key="2">
    <source>
        <dbReference type="Proteomes" id="UP001595621"/>
    </source>
</evidence>
<evidence type="ECO:0000313" key="1">
    <source>
        <dbReference type="EMBL" id="MFC3139845.1"/>
    </source>
</evidence>
<proteinExistence type="predicted"/>
<dbReference type="EMBL" id="JBHRTD010000017">
    <property type="protein sequence ID" value="MFC3139845.1"/>
    <property type="molecule type" value="Genomic_DNA"/>
</dbReference>
<gene>
    <name evidence="1" type="ORF">ACFOE0_16900</name>
</gene>
<dbReference type="RefSeq" id="WP_248936335.1">
    <property type="nucleotide sequence ID" value="NZ_JAKILF010000004.1"/>
</dbReference>
<name>A0ABV7GEQ8_9GAMM</name>
<sequence length="122" mass="14147">MEFKNWNIDEKPSLEECPRHYCFCWTPPGGEADLSRKIYDSFADAVSSPNRVTFLHGGCAAPFGPCKRETKSNLNHDCYESHNRVLKKHELPELFFCNPENLDEEDKEKYKKMAKTIWSSNA</sequence>
<reference evidence="2" key="1">
    <citation type="journal article" date="2019" name="Int. J. Syst. Evol. Microbiol.">
        <title>The Global Catalogue of Microorganisms (GCM) 10K type strain sequencing project: providing services to taxonomists for standard genome sequencing and annotation.</title>
        <authorList>
            <consortium name="The Broad Institute Genomics Platform"/>
            <consortium name="The Broad Institute Genome Sequencing Center for Infectious Disease"/>
            <person name="Wu L."/>
            <person name="Ma J."/>
        </authorList>
    </citation>
    <scope>NUCLEOTIDE SEQUENCE [LARGE SCALE GENOMIC DNA]</scope>
    <source>
        <strain evidence="2">KCTC 52277</strain>
    </source>
</reference>
<organism evidence="1 2">
    <name type="scientific">Shewanella submarina</name>
    <dbReference type="NCBI Taxonomy" id="2016376"/>
    <lineage>
        <taxon>Bacteria</taxon>
        <taxon>Pseudomonadati</taxon>
        <taxon>Pseudomonadota</taxon>
        <taxon>Gammaproteobacteria</taxon>
        <taxon>Alteromonadales</taxon>
        <taxon>Shewanellaceae</taxon>
        <taxon>Shewanella</taxon>
    </lineage>
</organism>
<keyword evidence="2" id="KW-1185">Reference proteome</keyword>
<protein>
    <submittedName>
        <fullName evidence="1">Uncharacterized protein</fullName>
    </submittedName>
</protein>
<dbReference type="Proteomes" id="UP001595621">
    <property type="component" value="Unassembled WGS sequence"/>
</dbReference>